<protein>
    <submittedName>
        <fullName evidence="3">Serine/threonine-protein phosphatase</fullName>
    </submittedName>
</protein>
<evidence type="ECO:0000313" key="3">
    <source>
        <dbReference type="EMBL" id="MBO1751836.1"/>
    </source>
</evidence>
<dbReference type="RefSeq" id="WP_208055496.1">
    <property type="nucleotide sequence ID" value="NZ_JAGEMK010000003.1"/>
</dbReference>
<dbReference type="InterPro" id="IPR001932">
    <property type="entry name" value="PPM-type_phosphatase-like_dom"/>
</dbReference>
<keyword evidence="4" id="KW-1185">Reference proteome</keyword>
<dbReference type="Gene3D" id="3.60.40.10">
    <property type="entry name" value="PPM-type phosphatase domain"/>
    <property type="match status" value="1"/>
</dbReference>
<accession>A0A939LP81</accession>
<dbReference type="SUPFAM" id="SSF81606">
    <property type="entry name" value="PP2C-like"/>
    <property type="match status" value="1"/>
</dbReference>
<feature type="region of interest" description="Disordered" evidence="1">
    <location>
        <begin position="259"/>
        <end position="278"/>
    </location>
</feature>
<evidence type="ECO:0000256" key="1">
    <source>
        <dbReference type="SAM" id="MobiDB-lite"/>
    </source>
</evidence>
<dbReference type="AlphaFoldDB" id="A0A939LP81"/>
<dbReference type="PROSITE" id="PS51746">
    <property type="entry name" value="PPM_2"/>
    <property type="match status" value="1"/>
</dbReference>
<feature type="domain" description="PPM-type phosphatase" evidence="2">
    <location>
        <begin position="6"/>
        <end position="240"/>
    </location>
</feature>
<organism evidence="3 4">
    <name type="scientific">Actinotalea soli</name>
    <dbReference type="NCBI Taxonomy" id="2819234"/>
    <lineage>
        <taxon>Bacteria</taxon>
        <taxon>Bacillati</taxon>
        <taxon>Actinomycetota</taxon>
        <taxon>Actinomycetes</taxon>
        <taxon>Micrococcales</taxon>
        <taxon>Cellulomonadaceae</taxon>
        <taxon>Actinotalea</taxon>
    </lineage>
</organism>
<comment type="caution">
    <text evidence="3">The sequence shown here is derived from an EMBL/GenBank/DDBJ whole genome shotgun (WGS) entry which is preliminary data.</text>
</comment>
<gene>
    <name evidence="3" type="ORF">J4G33_08485</name>
</gene>
<dbReference type="Proteomes" id="UP000664209">
    <property type="component" value="Unassembled WGS sequence"/>
</dbReference>
<reference evidence="3" key="1">
    <citation type="submission" date="2021-03" db="EMBL/GenBank/DDBJ databases">
        <title>Actinotalea soli sp. nov., isolated from soil.</title>
        <authorList>
            <person name="Ping W."/>
            <person name="Zhang J."/>
        </authorList>
    </citation>
    <scope>NUCLEOTIDE SEQUENCE</scope>
    <source>
        <strain evidence="3">BY-33</strain>
    </source>
</reference>
<dbReference type="InterPro" id="IPR036457">
    <property type="entry name" value="PPM-type-like_dom_sf"/>
</dbReference>
<evidence type="ECO:0000313" key="4">
    <source>
        <dbReference type="Proteomes" id="UP000664209"/>
    </source>
</evidence>
<dbReference type="CDD" id="cd00143">
    <property type="entry name" value="PP2Cc"/>
    <property type="match status" value="1"/>
</dbReference>
<dbReference type="Pfam" id="PF13672">
    <property type="entry name" value="PP2C_2"/>
    <property type="match status" value="1"/>
</dbReference>
<dbReference type="EMBL" id="JAGEMK010000003">
    <property type="protein sequence ID" value="MBO1751836.1"/>
    <property type="molecule type" value="Genomic_DNA"/>
</dbReference>
<feature type="compositionally biased region" description="Gly residues" evidence="1">
    <location>
        <begin position="266"/>
        <end position="278"/>
    </location>
</feature>
<proteinExistence type="predicted"/>
<name>A0A939LP81_9CELL</name>
<evidence type="ECO:0000259" key="2">
    <source>
        <dbReference type="PROSITE" id="PS51746"/>
    </source>
</evidence>
<dbReference type="SMART" id="SM00332">
    <property type="entry name" value="PP2Cc"/>
    <property type="match status" value="1"/>
</dbReference>
<dbReference type="SMART" id="SM00331">
    <property type="entry name" value="PP2C_SIG"/>
    <property type="match status" value="1"/>
</dbReference>
<sequence>MGLTLVTAMRSVTGPHRSSNQDSVGASEEYVFVTDGVGGHAGGDVASWTVTHRLMSLLAPTGSRDLSTEELQGVLAQANAEIGQRARREPALTGMSTTFTGLFCTHDAARVAHIGDSRAYLVRDGEGRRVTRDDSLVQMLVDQGAIGADEAYGHPRRNVILRSLAGSLEDGDNITMLEVATTPGDRWLLASDGLTDYVPEAEVLALLAEAAGPEEAADALVAAAEAADAGDNITVAVSDVVDGPTPDVGTERSYRYLGAAADPGQPGVGDLGGGAAQA</sequence>